<protein>
    <submittedName>
        <fullName evidence="2">Uncharacterized protein</fullName>
    </submittedName>
</protein>
<comment type="caution">
    <text evidence="2">The sequence shown here is derived from an EMBL/GenBank/DDBJ whole genome shotgun (WGS) entry which is preliminary data.</text>
</comment>
<gene>
    <name evidence="2" type="ORF">Salat_1180600</name>
</gene>
<feature type="compositionally biased region" description="Basic residues" evidence="1">
    <location>
        <begin position="1"/>
        <end position="13"/>
    </location>
</feature>
<accession>A0AAE2CNM6</accession>
<sequence length="173" mass="19932">MGNTKRPKARKGYTQRNPARPNGHALDFAIRNLEDFSGKNNPRDLYVRKLNLLRLLYDTFHCLLHDPAFTWRVETNRLIAEKDAWKRVYKQNLFAKAYRYRGEPKWWMLAVIFDPTGPWDEETEETEEVHESNGDGDSSADDPILDSGVVCRRVSPPPTGPVIELSSDDDEGK</sequence>
<dbReference type="EMBL" id="JACGWO010000004">
    <property type="protein sequence ID" value="KAK4428807.1"/>
    <property type="molecule type" value="Genomic_DNA"/>
</dbReference>
<reference evidence="2" key="2">
    <citation type="journal article" date="2024" name="Plant">
        <title>Genomic evolution and insights into agronomic trait innovations of Sesamum species.</title>
        <authorList>
            <person name="Miao H."/>
            <person name="Wang L."/>
            <person name="Qu L."/>
            <person name="Liu H."/>
            <person name="Sun Y."/>
            <person name="Le M."/>
            <person name="Wang Q."/>
            <person name="Wei S."/>
            <person name="Zheng Y."/>
            <person name="Lin W."/>
            <person name="Duan Y."/>
            <person name="Cao H."/>
            <person name="Xiong S."/>
            <person name="Wang X."/>
            <person name="Wei L."/>
            <person name="Li C."/>
            <person name="Ma Q."/>
            <person name="Ju M."/>
            <person name="Zhao R."/>
            <person name="Li G."/>
            <person name="Mu C."/>
            <person name="Tian Q."/>
            <person name="Mei H."/>
            <person name="Zhang T."/>
            <person name="Gao T."/>
            <person name="Zhang H."/>
        </authorList>
    </citation>
    <scope>NUCLEOTIDE SEQUENCE</scope>
    <source>
        <strain evidence="2">3651</strain>
    </source>
</reference>
<proteinExistence type="predicted"/>
<reference evidence="2" key="1">
    <citation type="submission" date="2020-06" db="EMBL/GenBank/DDBJ databases">
        <authorList>
            <person name="Li T."/>
            <person name="Hu X."/>
            <person name="Zhang T."/>
            <person name="Song X."/>
            <person name="Zhang H."/>
            <person name="Dai N."/>
            <person name="Sheng W."/>
            <person name="Hou X."/>
            <person name="Wei L."/>
        </authorList>
    </citation>
    <scope>NUCLEOTIDE SEQUENCE</scope>
    <source>
        <strain evidence="2">3651</strain>
        <tissue evidence="2">Leaf</tissue>
    </source>
</reference>
<evidence type="ECO:0000313" key="3">
    <source>
        <dbReference type="Proteomes" id="UP001293254"/>
    </source>
</evidence>
<organism evidence="2 3">
    <name type="scientific">Sesamum alatum</name>
    <dbReference type="NCBI Taxonomy" id="300844"/>
    <lineage>
        <taxon>Eukaryota</taxon>
        <taxon>Viridiplantae</taxon>
        <taxon>Streptophyta</taxon>
        <taxon>Embryophyta</taxon>
        <taxon>Tracheophyta</taxon>
        <taxon>Spermatophyta</taxon>
        <taxon>Magnoliopsida</taxon>
        <taxon>eudicotyledons</taxon>
        <taxon>Gunneridae</taxon>
        <taxon>Pentapetalae</taxon>
        <taxon>asterids</taxon>
        <taxon>lamiids</taxon>
        <taxon>Lamiales</taxon>
        <taxon>Pedaliaceae</taxon>
        <taxon>Sesamum</taxon>
    </lineage>
</organism>
<name>A0AAE2CNM6_9LAMI</name>
<feature type="region of interest" description="Disordered" evidence="1">
    <location>
        <begin position="120"/>
        <end position="173"/>
    </location>
</feature>
<dbReference type="AlphaFoldDB" id="A0AAE2CNM6"/>
<evidence type="ECO:0000313" key="2">
    <source>
        <dbReference type="EMBL" id="KAK4428807.1"/>
    </source>
</evidence>
<evidence type="ECO:0000256" key="1">
    <source>
        <dbReference type="SAM" id="MobiDB-lite"/>
    </source>
</evidence>
<feature type="region of interest" description="Disordered" evidence="1">
    <location>
        <begin position="1"/>
        <end position="22"/>
    </location>
</feature>
<keyword evidence="3" id="KW-1185">Reference proteome</keyword>
<dbReference type="Proteomes" id="UP001293254">
    <property type="component" value="Unassembled WGS sequence"/>
</dbReference>